<dbReference type="PANTHER" id="PTHR34672">
    <property type="entry name" value="POLLEN-SPECIFIC ARABINOGALACTA PROTEIN BAN102"/>
    <property type="match status" value="1"/>
</dbReference>
<feature type="transmembrane region" description="Helical" evidence="1">
    <location>
        <begin position="145"/>
        <end position="166"/>
    </location>
</feature>
<keyword evidence="2" id="KW-0732">Signal</keyword>
<evidence type="ECO:0000256" key="2">
    <source>
        <dbReference type="SAM" id="SignalP"/>
    </source>
</evidence>
<reference evidence="3 4" key="1">
    <citation type="journal article" date="2023" name="Hortic Res">
        <title>Pangenome of water caltrop reveals structural variations and asymmetric subgenome divergence after allopolyploidization.</title>
        <authorList>
            <person name="Zhang X."/>
            <person name="Chen Y."/>
            <person name="Wang L."/>
            <person name="Yuan Y."/>
            <person name="Fang M."/>
            <person name="Shi L."/>
            <person name="Lu R."/>
            <person name="Comes H.P."/>
            <person name="Ma Y."/>
            <person name="Chen Y."/>
            <person name="Huang G."/>
            <person name="Zhou Y."/>
            <person name="Zheng Z."/>
            <person name="Qiu Y."/>
        </authorList>
    </citation>
    <scope>NUCLEOTIDE SEQUENCE [LARGE SCALE GENOMIC DNA]</scope>
    <source>
        <strain evidence="3">F231</strain>
    </source>
</reference>
<dbReference type="EMBL" id="JAXQNO010000005">
    <property type="protein sequence ID" value="KAK4798027.1"/>
    <property type="molecule type" value="Genomic_DNA"/>
</dbReference>
<proteinExistence type="predicted"/>
<sequence>MAPWSRIPLMVLLAVLVAITAALWQPASAQEAMASAPASEMTPGSAISTSPIPTAVILSSLLLSGAAILIGRVEFDPSDLVFFNQNSHPKVCEALHFKKHPSFAAMEMKKIACAVILAAASVSAVMAEAPLAAPAAAPTSGATASALPAVGSLMGASIVSLVAYCFY</sequence>
<keyword evidence="1" id="KW-0812">Transmembrane</keyword>
<dbReference type="Proteomes" id="UP001346149">
    <property type="component" value="Unassembled WGS sequence"/>
</dbReference>
<dbReference type="AlphaFoldDB" id="A0AAN7M4X1"/>
<organism evidence="3 4">
    <name type="scientific">Trapa natans</name>
    <name type="common">Water chestnut</name>
    <dbReference type="NCBI Taxonomy" id="22666"/>
    <lineage>
        <taxon>Eukaryota</taxon>
        <taxon>Viridiplantae</taxon>
        <taxon>Streptophyta</taxon>
        <taxon>Embryophyta</taxon>
        <taxon>Tracheophyta</taxon>
        <taxon>Spermatophyta</taxon>
        <taxon>Magnoliopsida</taxon>
        <taxon>eudicotyledons</taxon>
        <taxon>Gunneridae</taxon>
        <taxon>Pentapetalae</taxon>
        <taxon>rosids</taxon>
        <taxon>malvids</taxon>
        <taxon>Myrtales</taxon>
        <taxon>Lythraceae</taxon>
        <taxon>Trapa</taxon>
    </lineage>
</organism>
<evidence type="ECO:0000256" key="1">
    <source>
        <dbReference type="SAM" id="Phobius"/>
    </source>
</evidence>
<evidence type="ECO:0000313" key="4">
    <source>
        <dbReference type="Proteomes" id="UP001346149"/>
    </source>
</evidence>
<feature type="transmembrane region" description="Helical" evidence="1">
    <location>
        <begin position="111"/>
        <end position="133"/>
    </location>
</feature>
<feature type="signal peptide" evidence="2">
    <location>
        <begin position="1"/>
        <end position="29"/>
    </location>
</feature>
<keyword evidence="1" id="KW-0472">Membrane</keyword>
<dbReference type="PANTHER" id="PTHR34672:SF14">
    <property type="entry name" value="ARABINOGALACTAN PROTEIN 40"/>
    <property type="match status" value="1"/>
</dbReference>
<comment type="caution">
    <text evidence="3">The sequence shown here is derived from an EMBL/GenBank/DDBJ whole genome shotgun (WGS) entry which is preliminary data.</text>
</comment>
<evidence type="ECO:0000313" key="3">
    <source>
        <dbReference type="EMBL" id="KAK4798027.1"/>
    </source>
</evidence>
<keyword evidence="4" id="KW-1185">Reference proteome</keyword>
<gene>
    <name evidence="3" type="ORF">SAY86_030353</name>
</gene>
<feature type="chain" id="PRO_5043012434" evidence="2">
    <location>
        <begin position="30"/>
        <end position="167"/>
    </location>
</feature>
<accession>A0AAN7M4X1</accession>
<dbReference type="InterPro" id="IPR044702">
    <property type="entry name" value="AGP23/40"/>
</dbReference>
<keyword evidence="1" id="KW-1133">Transmembrane helix</keyword>
<protein>
    <submittedName>
        <fullName evidence="3">Uncharacterized protein</fullName>
    </submittedName>
</protein>
<feature type="transmembrane region" description="Helical" evidence="1">
    <location>
        <begin position="53"/>
        <end position="71"/>
    </location>
</feature>
<name>A0AAN7M4X1_TRANT</name>